<name>A0A9X2AAH1_9FLAO</name>
<dbReference type="Gene3D" id="2.40.160.10">
    <property type="entry name" value="Porin"/>
    <property type="match status" value="1"/>
</dbReference>
<dbReference type="SUPFAM" id="SSF56935">
    <property type="entry name" value="Porins"/>
    <property type="match status" value="1"/>
</dbReference>
<accession>A0A9X2AAH1</accession>
<dbReference type="PANTHER" id="PTHR34501:SF2">
    <property type="entry name" value="OUTER MEMBRANE PORIN F-RELATED"/>
    <property type="match status" value="1"/>
</dbReference>
<dbReference type="EMBL" id="JAKVTV010000001">
    <property type="protein sequence ID" value="MCH4822088.1"/>
    <property type="molecule type" value="Genomic_DNA"/>
</dbReference>
<dbReference type="Proteomes" id="UP001139226">
    <property type="component" value="Unassembled WGS sequence"/>
</dbReference>
<keyword evidence="4" id="KW-0472">Membrane</keyword>
<keyword evidence="6" id="KW-1185">Reference proteome</keyword>
<dbReference type="GO" id="GO:0034220">
    <property type="term" value="P:monoatomic ion transmembrane transport"/>
    <property type="evidence" value="ECO:0007669"/>
    <property type="project" value="InterPro"/>
</dbReference>
<organism evidence="5 6">
    <name type="scientific">Christiangramia lutea</name>
    <dbReference type="NCBI Taxonomy" id="1607951"/>
    <lineage>
        <taxon>Bacteria</taxon>
        <taxon>Pseudomonadati</taxon>
        <taxon>Bacteroidota</taxon>
        <taxon>Flavobacteriia</taxon>
        <taxon>Flavobacteriales</taxon>
        <taxon>Flavobacteriaceae</taxon>
        <taxon>Christiangramia</taxon>
    </lineage>
</organism>
<dbReference type="InterPro" id="IPR050298">
    <property type="entry name" value="Gram-neg_bact_OMP"/>
</dbReference>
<keyword evidence="3" id="KW-0732">Signal</keyword>
<dbReference type="InterPro" id="IPR001897">
    <property type="entry name" value="Porin_gammaproteobac"/>
</dbReference>
<evidence type="ECO:0000256" key="1">
    <source>
        <dbReference type="ARBA" id="ARBA00004571"/>
    </source>
</evidence>
<dbReference type="InterPro" id="IPR033900">
    <property type="entry name" value="Gram_neg_porin_domain"/>
</dbReference>
<dbReference type="AlphaFoldDB" id="A0A9X2AAH1"/>
<gene>
    <name evidence="5" type="ORF">ML462_02795</name>
</gene>
<dbReference type="Pfam" id="PF00267">
    <property type="entry name" value="Porin_1"/>
    <property type="match status" value="1"/>
</dbReference>
<sequence length="399" mass="45023">MRTLKFILFSFLISFLNPQKVFSQDNEILDSLKIKVNPYGSFRGHFAIFNKEVEFQENASRIGLQLGIVKKEYEFFFGAELGINLFKSSSQFNFDGNNASGFFIIQNDQANQVFNTRLGYMGLKMGKYGTISVGKQWSVFYDITSYTDKFNVFGARGSSTFIAGTDGGASGTGRADQALIYRNDIGALRFGLQLQAKNTINNNFIDGFGASLQWQIIDMLKAGVSFSRSYVNDELVEELNILGYNDDHVYFGAGLSYDNDGLSLSAIYTQHENGDLTRGFRDASLEDGLGPTIVFDAYGFEFFARYNWNKFGILAGYNYYEPDLEEIERIAEDLPLNANFKTRDVLLGFEFRPSRFTFIYSEFRFANSEDAIGVADEDVFTLGIKIQADKIFNKTISLN</sequence>
<comment type="caution">
    <text evidence="5">The sequence shown here is derived from an EMBL/GenBank/DDBJ whole genome shotgun (WGS) entry which is preliminary data.</text>
</comment>
<dbReference type="InterPro" id="IPR023614">
    <property type="entry name" value="Porin_dom_sf"/>
</dbReference>
<dbReference type="InterPro" id="IPR001702">
    <property type="entry name" value="Porin_Gram-ve"/>
</dbReference>
<dbReference type="GO" id="GO:0009279">
    <property type="term" value="C:cell outer membrane"/>
    <property type="evidence" value="ECO:0007669"/>
    <property type="project" value="UniProtKB-SubCell"/>
</dbReference>
<evidence type="ECO:0000313" key="6">
    <source>
        <dbReference type="Proteomes" id="UP001139226"/>
    </source>
</evidence>
<dbReference type="GO" id="GO:0015288">
    <property type="term" value="F:porin activity"/>
    <property type="evidence" value="ECO:0007669"/>
    <property type="project" value="InterPro"/>
</dbReference>
<proteinExistence type="inferred from homology"/>
<dbReference type="RefSeq" id="WP_240712206.1">
    <property type="nucleotide sequence ID" value="NZ_JAKVTV010000001.1"/>
</dbReference>
<reference evidence="5" key="1">
    <citation type="submission" date="2022-03" db="EMBL/GenBank/DDBJ databases">
        <title>Gramella crocea sp. nov., isolated from activated sludge of a seafood processing plant.</title>
        <authorList>
            <person name="Zhang X."/>
        </authorList>
    </citation>
    <scope>NUCLEOTIDE SEQUENCE</scope>
    <source>
        <strain evidence="5">YJ019</strain>
    </source>
</reference>
<protein>
    <submittedName>
        <fullName evidence="5">Porin</fullName>
    </submittedName>
</protein>
<comment type="subcellular location">
    <subcellularLocation>
        <location evidence="1">Cell outer membrane</location>
        <topology evidence="1">Multi-pass membrane protein</topology>
    </subcellularLocation>
</comment>
<evidence type="ECO:0000256" key="2">
    <source>
        <dbReference type="ARBA" id="ARBA00007539"/>
    </source>
</evidence>
<dbReference type="CDD" id="cd00342">
    <property type="entry name" value="gram_neg_porins"/>
    <property type="match status" value="1"/>
</dbReference>
<evidence type="ECO:0000313" key="5">
    <source>
        <dbReference type="EMBL" id="MCH4822088.1"/>
    </source>
</evidence>
<dbReference type="PRINTS" id="PR00183">
    <property type="entry name" value="ECOLIPORIN"/>
</dbReference>
<comment type="similarity">
    <text evidence="2">Belongs to the Gram-negative porin family.</text>
</comment>
<evidence type="ECO:0000256" key="4">
    <source>
        <dbReference type="ARBA" id="ARBA00023136"/>
    </source>
</evidence>
<evidence type="ECO:0000256" key="3">
    <source>
        <dbReference type="ARBA" id="ARBA00022729"/>
    </source>
</evidence>
<dbReference type="PANTHER" id="PTHR34501">
    <property type="entry name" value="PROTEIN YDDL-RELATED"/>
    <property type="match status" value="1"/>
</dbReference>